<evidence type="ECO:0000256" key="1">
    <source>
        <dbReference type="ARBA" id="ARBA00022737"/>
    </source>
</evidence>
<protein>
    <recommendedName>
        <fullName evidence="4">FNIP repeat-containing protein</fullName>
    </recommendedName>
</protein>
<dbReference type="InParanoid" id="A0A152A790"/>
<gene>
    <name evidence="2" type="ORF">DLAC_11449</name>
</gene>
<dbReference type="AlphaFoldDB" id="A0A152A790"/>
<dbReference type="InterPro" id="IPR051251">
    <property type="entry name" value="STK_FNIP-Repeat"/>
</dbReference>
<dbReference type="SUPFAM" id="SSF52058">
    <property type="entry name" value="L domain-like"/>
    <property type="match status" value="1"/>
</dbReference>
<keyword evidence="3" id="KW-1185">Reference proteome</keyword>
<sequence length="513" mass="57870">MNYYVVCQIINYLENNNEILNLLYTCKINYKYRDNIRWLEFPTGYYLSYLKSKNNNDQDNSNKNTSKRDIISSILRKPKKLSTFNVLPSKFRNITIRTTEDLQVFIGIIDEFNSKFSINGTLTFCGKGAVNLLTLPGGELSGVKLTTYESWPEFPKDTESTITDITVDGISHSRNLIVGFPTNTKSLTLNRIHCDQLVMLPRNLETLKLGPAAWEPCNADDLPRTLKTLHAFTNFPSGHLPESITDLSLYHRLNYQLRIDEIPSNVKYLKLLNYNRIKPGHLPNSLVSLELDSEISPGVFPQHGCKLVSLTYLAYYSQPIHVNSLPHSLKFLKLSSQFNLPIETNVLPVGLETLIFGFNYNIPIGQGVLPPTLQSLTFDSSFNQILPIGLLPPSLTELVLGDNFNQTLDPGVIPSSVRTLTLGKNFQQPLSIGCIPSSVSKLTVTGNYKYLLTQEHIPSVKKLNYYSDKALFKDNIIPSSITKLTIIATTQHAQKLIEKNKSNPNLVISQWRL</sequence>
<dbReference type="EMBL" id="LODT01000004">
    <property type="protein sequence ID" value="KYR01995.1"/>
    <property type="molecule type" value="Genomic_DNA"/>
</dbReference>
<evidence type="ECO:0008006" key="4">
    <source>
        <dbReference type="Google" id="ProtNLM"/>
    </source>
</evidence>
<proteinExistence type="predicted"/>
<evidence type="ECO:0000313" key="2">
    <source>
        <dbReference type="EMBL" id="KYR01995.1"/>
    </source>
</evidence>
<dbReference type="Pfam" id="PF05725">
    <property type="entry name" value="FNIP"/>
    <property type="match status" value="4"/>
</dbReference>
<accession>A0A152A790</accession>
<comment type="caution">
    <text evidence="2">The sequence shown here is derived from an EMBL/GenBank/DDBJ whole genome shotgun (WGS) entry which is preliminary data.</text>
</comment>
<dbReference type="PANTHER" id="PTHR32134">
    <property type="entry name" value="FNIP REPEAT-CONTAINING PROTEIN"/>
    <property type="match status" value="1"/>
</dbReference>
<dbReference type="OrthoDB" id="10669684at2759"/>
<name>A0A152A790_TIELA</name>
<dbReference type="PANTHER" id="PTHR32134:SF169">
    <property type="entry name" value="FNIP REPEAT-CONTAINING PROTEIN-RELATED"/>
    <property type="match status" value="1"/>
</dbReference>
<dbReference type="Proteomes" id="UP000076078">
    <property type="component" value="Unassembled WGS sequence"/>
</dbReference>
<reference evidence="2 3" key="1">
    <citation type="submission" date="2015-12" db="EMBL/GenBank/DDBJ databases">
        <title>Dictyostelia acquired genes for synthesis and detection of signals that induce cell-type specialization by lateral gene transfer from prokaryotes.</title>
        <authorList>
            <person name="Gloeckner G."/>
            <person name="Schaap P."/>
        </authorList>
    </citation>
    <scope>NUCLEOTIDE SEQUENCE [LARGE SCALE GENOMIC DNA]</scope>
    <source>
        <strain evidence="2 3">TK</strain>
    </source>
</reference>
<dbReference type="InterPro" id="IPR008615">
    <property type="entry name" value="FNIP"/>
</dbReference>
<keyword evidence="1" id="KW-0677">Repeat</keyword>
<evidence type="ECO:0000313" key="3">
    <source>
        <dbReference type="Proteomes" id="UP000076078"/>
    </source>
</evidence>
<organism evidence="2 3">
    <name type="scientific">Tieghemostelium lacteum</name>
    <name type="common">Slime mold</name>
    <name type="synonym">Dictyostelium lacteum</name>
    <dbReference type="NCBI Taxonomy" id="361077"/>
    <lineage>
        <taxon>Eukaryota</taxon>
        <taxon>Amoebozoa</taxon>
        <taxon>Evosea</taxon>
        <taxon>Eumycetozoa</taxon>
        <taxon>Dictyostelia</taxon>
        <taxon>Dictyosteliales</taxon>
        <taxon>Raperosteliaceae</taxon>
        <taxon>Tieghemostelium</taxon>
    </lineage>
</organism>
<dbReference type="STRING" id="361077.A0A152A790"/>